<dbReference type="AlphaFoldDB" id="A0A842HMT4"/>
<accession>A0A842HMT4</accession>
<evidence type="ECO:0000313" key="3">
    <source>
        <dbReference type="Proteomes" id="UP000545386"/>
    </source>
</evidence>
<reference evidence="2 3" key="1">
    <citation type="submission" date="2020-08" db="EMBL/GenBank/DDBJ databases">
        <title>Paraeoetvoesia sp. YC-7-48 draft genome sequence.</title>
        <authorList>
            <person name="Yao L."/>
        </authorList>
    </citation>
    <scope>NUCLEOTIDE SEQUENCE [LARGE SCALE GENOMIC DNA]</scope>
    <source>
        <strain evidence="3">YC-7-48</strain>
    </source>
</reference>
<evidence type="ECO:0000313" key="2">
    <source>
        <dbReference type="EMBL" id="MBC2769603.1"/>
    </source>
</evidence>
<keyword evidence="1" id="KW-0378">Hydrolase</keyword>
<dbReference type="Gene3D" id="3.90.1140.10">
    <property type="entry name" value="Cyclic phosphodiesterase"/>
    <property type="match status" value="1"/>
</dbReference>
<keyword evidence="3" id="KW-1185">Reference proteome</keyword>
<evidence type="ECO:0000256" key="1">
    <source>
        <dbReference type="ARBA" id="ARBA00022801"/>
    </source>
</evidence>
<protein>
    <submittedName>
        <fullName evidence="2">RNA 2',3'-cyclic phosphodiesterase</fullName>
    </submittedName>
</protein>
<proteinExistence type="predicted"/>
<dbReference type="Pfam" id="PF13563">
    <property type="entry name" value="2_5_RNA_ligase2"/>
    <property type="match status" value="1"/>
</dbReference>
<organism evidence="2 3">
    <name type="scientific">Pusillimonas minor</name>
    <dbReference type="NCBI Taxonomy" id="2697024"/>
    <lineage>
        <taxon>Bacteria</taxon>
        <taxon>Pseudomonadati</taxon>
        <taxon>Pseudomonadota</taxon>
        <taxon>Betaproteobacteria</taxon>
        <taxon>Burkholderiales</taxon>
        <taxon>Alcaligenaceae</taxon>
        <taxon>Pusillimonas</taxon>
    </lineage>
</organism>
<gene>
    <name evidence="2" type="primary">thpR</name>
    <name evidence="2" type="ORF">GTU67_06705</name>
</gene>
<dbReference type="RefSeq" id="WP_185779309.1">
    <property type="nucleotide sequence ID" value="NZ_JACJUU010000003.1"/>
</dbReference>
<dbReference type="InterPro" id="IPR004175">
    <property type="entry name" value="RNA_CPDase"/>
</dbReference>
<dbReference type="PANTHER" id="PTHR35561">
    <property type="entry name" value="RNA 2',3'-CYCLIC PHOSPHODIESTERASE"/>
    <property type="match status" value="1"/>
</dbReference>
<dbReference type="SUPFAM" id="SSF55144">
    <property type="entry name" value="LigT-like"/>
    <property type="match status" value="1"/>
</dbReference>
<dbReference type="EMBL" id="JACJUU010000003">
    <property type="protein sequence ID" value="MBC2769603.1"/>
    <property type="molecule type" value="Genomic_DNA"/>
</dbReference>
<name>A0A842HMT4_9BURK</name>
<dbReference type="InterPro" id="IPR009097">
    <property type="entry name" value="Cyclic_Pdiesterase"/>
</dbReference>
<dbReference type="Proteomes" id="UP000545386">
    <property type="component" value="Unassembled WGS sequence"/>
</dbReference>
<dbReference type="NCBIfam" id="TIGR02258">
    <property type="entry name" value="2_5_ligase"/>
    <property type="match status" value="1"/>
</dbReference>
<dbReference type="GO" id="GO:0008664">
    <property type="term" value="F:RNA 2',3'-cyclic 3'-phosphodiesterase activity"/>
    <property type="evidence" value="ECO:0007669"/>
    <property type="project" value="InterPro"/>
</dbReference>
<sequence length="164" mass="18305">MQTSRYFFALWPNPVVARQLAALQAPLAGGRLTHPADFHLTLAFLGQPQPGQHAALRRIAQTLPRPAFELRLDRVDTFERLKLAWVGPSAVPAALLALRDQLGHALDQEGIWYDKQFSFRPHVTLARKVTVAPRPLGAPVIWWADRFVLAHSHPQPNGAKYSLA</sequence>
<dbReference type="PANTHER" id="PTHR35561:SF1">
    <property type="entry name" value="RNA 2',3'-CYCLIC PHOSPHODIESTERASE"/>
    <property type="match status" value="1"/>
</dbReference>
<dbReference type="GO" id="GO:0004113">
    <property type="term" value="F:2',3'-cyclic-nucleotide 3'-phosphodiesterase activity"/>
    <property type="evidence" value="ECO:0007669"/>
    <property type="project" value="InterPro"/>
</dbReference>
<comment type="caution">
    <text evidence="2">The sequence shown here is derived from an EMBL/GenBank/DDBJ whole genome shotgun (WGS) entry which is preliminary data.</text>
</comment>